<gene>
    <name evidence="3" type="ORF">P0Y53_05900</name>
</gene>
<accession>A0AAJ5WTE3</accession>
<evidence type="ECO:0000313" key="3">
    <source>
        <dbReference type="EMBL" id="WEK37029.1"/>
    </source>
</evidence>
<organism evidence="3 4">
    <name type="scientific">Candidatus Pseudobacter hemicellulosilyticus</name>
    <dbReference type="NCBI Taxonomy" id="3121375"/>
    <lineage>
        <taxon>Bacteria</taxon>
        <taxon>Pseudomonadati</taxon>
        <taxon>Bacteroidota</taxon>
        <taxon>Chitinophagia</taxon>
        <taxon>Chitinophagales</taxon>
        <taxon>Chitinophagaceae</taxon>
        <taxon>Pseudobacter</taxon>
    </lineage>
</organism>
<evidence type="ECO:0000313" key="4">
    <source>
        <dbReference type="Proteomes" id="UP001220610"/>
    </source>
</evidence>
<keyword evidence="1" id="KW-0597">Phosphoprotein</keyword>
<feature type="modified residue" description="4-aspartylphosphate" evidence="1">
    <location>
        <position position="70"/>
    </location>
</feature>
<dbReference type="Gene3D" id="3.40.50.2300">
    <property type="match status" value="1"/>
</dbReference>
<dbReference type="SMART" id="SM00448">
    <property type="entry name" value="REC"/>
    <property type="match status" value="1"/>
</dbReference>
<dbReference type="PANTHER" id="PTHR44520:SF2">
    <property type="entry name" value="RESPONSE REGULATOR RCP1"/>
    <property type="match status" value="1"/>
</dbReference>
<dbReference type="EMBL" id="CP119311">
    <property type="protein sequence ID" value="WEK37029.1"/>
    <property type="molecule type" value="Genomic_DNA"/>
</dbReference>
<evidence type="ECO:0000256" key="1">
    <source>
        <dbReference type="PROSITE-ProRule" id="PRU00169"/>
    </source>
</evidence>
<reference evidence="3" key="1">
    <citation type="submission" date="2023-03" db="EMBL/GenBank/DDBJ databases">
        <title>Andean soil-derived lignocellulolytic bacterial consortium as a source of novel taxa and putative plastic-active enzymes.</title>
        <authorList>
            <person name="Diaz-Garcia L."/>
            <person name="Chuvochina M."/>
            <person name="Feuerriegel G."/>
            <person name="Bunk B."/>
            <person name="Sproer C."/>
            <person name="Streit W.R."/>
            <person name="Rodriguez L.M."/>
            <person name="Overmann J."/>
            <person name="Jimenez D.J."/>
        </authorList>
    </citation>
    <scope>NUCLEOTIDE SEQUENCE</scope>
    <source>
        <strain evidence="3">MAG 7</strain>
    </source>
</reference>
<proteinExistence type="predicted"/>
<dbReference type="Pfam" id="PF00072">
    <property type="entry name" value="Response_reg"/>
    <property type="match status" value="1"/>
</dbReference>
<evidence type="ECO:0000259" key="2">
    <source>
        <dbReference type="PROSITE" id="PS50110"/>
    </source>
</evidence>
<dbReference type="InterPro" id="IPR011006">
    <property type="entry name" value="CheY-like_superfamily"/>
</dbReference>
<dbReference type="AlphaFoldDB" id="A0AAJ5WTE3"/>
<dbReference type="PROSITE" id="PS50110">
    <property type="entry name" value="RESPONSE_REGULATORY"/>
    <property type="match status" value="1"/>
</dbReference>
<dbReference type="InterPro" id="IPR052893">
    <property type="entry name" value="TCS_response_regulator"/>
</dbReference>
<name>A0AAJ5WTE3_9BACT</name>
<dbReference type="SUPFAM" id="SSF52172">
    <property type="entry name" value="CheY-like"/>
    <property type="match status" value="1"/>
</dbReference>
<dbReference type="Proteomes" id="UP001220610">
    <property type="component" value="Chromosome"/>
</dbReference>
<dbReference type="GO" id="GO:0000160">
    <property type="term" value="P:phosphorelay signal transduction system"/>
    <property type="evidence" value="ECO:0007669"/>
    <property type="project" value="InterPro"/>
</dbReference>
<dbReference type="InterPro" id="IPR001789">
    <property type="entry name" value="Sig_transdc_resp-reg_receiver"/>
</dbReference>
<protein>
    <submittedName>
        <fullName evidence="3">Response regulator</fullName>
    </submittedName>
</protein>
<sequence length="145" mass="16547">MDQPLRCILLIDDDEPTNYLNNRIITRARCAQQVEVVQGGQSALQYLCGCREFGATSPDPNRLPELILLDINMPAMDGWEFLEKYRELPRTSPIDSIMIMLTTSLNPDDNSRAQQTPEIASYESKPFTDEMLARILSRHFSPNRS</sequence>
<dbReference type="PANTHER" id="PTHR44520">
    <property type="entry name" value="RESPONSE REGULATOR RCP1-RELATED"/>
    <property type="match status" value="1"/>
</dbReference>
<feature type="domain" description="Response regulatory" evidence="2">
    <location>
        <begin position="7"/>
        <end position="140"/>
    </location>
</feature>